<evidence type="ECO:0000313" key="6">
    <source>
        <dbReference type="Proteomes" id="UP000002881"/>
    </source>
</evidence>
<dbReference type="EMBL" id="CP003532">
    <property type="protein sequence ID" value="AFK07708.1"/>
    <property type="molecule type" value="Genomic_DNA"/>
</dbReference>
<proteinExistence type="predicted"/>
<dbReference type="InterPro" id="IPR001926">
    <property type="entry name" value="TrpB-like_PALP"/>
</dbReference>
<evidence type="ECO:0000256" key="1">
    <source>
        <dbReference type="ARBA" id="ARBA00001933"/>
    </source>
</evidence>
<dbReference type="RefSeq" id="WP_014731485.1">
    <property type="nucleotide sequence ID" value="NC_017934.1"/>
</dbReference>
<dbReference type="InterPro" id="IPR050147">
    <property type="entry name" value="Ser/Thr_Dehydratase"/>
</dbReference>
<dbReference type="HOGENOM" id="CLU_028142_0_0_0"/>
<gene>
    <name evidence="5" type="ORF">Theba_2070</name>
</gene>
<dbReference type="Gene3D" id="3.40.50.1100">
    <property type="match status" value="2"/>
</dbReference>
<feature type="domain" description="Tryptophan synthase beta chain-like PALP" evidence="4">
    <location>
        <begin position="65"/>
        <end position="363"/>
    </location>
</feature>
<keyword evidence="2" id="KW-0663">Pyridoxal phosphate</keyword>
<dbReference type="GO" id="GO:0009097">
    <property type="term" value="P:isoleucine biosynthetic process"/>
    <property type="evidence" value="ECO:0007669"/>
    <property type="project" value="TreeGrafter"/>
</dbReference>
<keyword evidence="6" id="KW-1185">Reference proteome</keyword>
<protein>
    <submittedName>
        <fullName evidence="5">Threonine synthase</fullName>
    </submittedName>
</protein>
<dbReference type="CDD" id="cd01563">
    <property type="entry name" value="Thr-synth_1"/>
    <property type="match status" value="1"/>
</dbReference>
<dbReference type="InterPro" id="IPR036052">
    <property type="entry name" value="TrpB-like_PALP_sf"/>
</dbReference>
<dbReference type="eggNOG" id="COG0498">
    <property type="taxonomic scope" value="Bacteria"/>
</dbReference>
<dbReference type="Pfam" id="PF00291">
    <property type="entry name" value="PALP"/>
    <property type="match status" value="1"/>
</dbReference>
<name>I2F705_9BACT</name>
<organism evidence="5 6">
    <name type="scientific">Mesotoga prima MesG1.Ag.4.2</name>
    <dbReference type="NCBI Taxonomy" id="660470"/>
    <lineage>
        <taxon>Bacteria</taxon>
        <taxon>Thermotogati</taxon>
        <taxon>Thermotogota</taxon>
        <taxon>Thermotogae</taxon>
        <taxon>Kosmotogales</taxon>
        <taxon>Kosmotogaceae</taxon>
        <taxon>Mesotoga</taxon>
    </lineage>
</organism>
<dbReference type="GO" id="GO:0006565">
    <property type="term" value="P:L-serine catabolic process"/>
    <property type="evidence" value="ECO:0007669"/>
    <property type="project" value="TreeGrafter"/>
</dbReference>
<dbReference type="GO" id="GO:0003941">
    <property type="term" value="F:L-serine ammonia-lyase activity"/>
    <property type="evidence" value="ECO:0007669"/>
    <property type="project" value="TreeGrafter"/>
</dbReference>
<dbReference type="Proteomes" id="UP000002881">
    <property type="component" value="Chromosome"/>
</dbReference>
<dbReference type="SUPFAM" id="SSF53686">
    <property type="entry name" value="Tryptophan synthase beta subunit-like PLP-dependent enzymes"/>
    <property type="match status" value="1"/>
</dbReference>
<dbReference type="KEGG" id="mpg:Theba_2070"/>
<keyword evidence="3" id="KW-0456">Lyase</keyword>
<comment type="cofactor">
    <cofactor evidence="1">
        <name>pyridoxal 5'-phosphate</name>
        <dbReference type="ChEBI" id="CHEBI:597326"/>
    </cofactor>
</comment>
<dbReference type="PANTHER" id="PTHR48078">
    <property type="entry name" value="THREONINE DEHYDRATASE, MITOCHONDRIAL-RELATED"/>
    <property type="match status" value="1"/>
</dbReference>
<dbReference type="STRING" id="660470.Theba_2070"/>
<dbReference type="GO" id="GO:0006567">
    <property type="term" value="P:L-threonine catabolic process"/>
    <property type="evidence" value="ECO:0007669"/>
    <property type="project" value="TreeGrafter"/>
</dbReference>
<dbReference type="PANTHER" id="PTHR48078:SF6">
    <property type="entry name" value="L-THREONINE DEHYDRATASE CATABOLIC TDCB"/>
    <property type="match status" value="1"/>
</dbReference>
<dbReference type="GO" id="GO:0004794">
    <property type="term" value="F:threonine deaminase activity"/>
    <property type="evidence" value="ECO:0007669"/>
    <property type="project" value="TreeGrafter"/>
</dbReference>
<dbReference type="GeneID" id="87107814"/>
<accession>I2F705</accession>
<evidence type="ECO:0000256" key="3">
    <source>
        <dbReference type="ARBA" id="ARBA00023239"/>
    </source>
</evidence>
<sequence length="391" mass="42868">MRETKMICTMCGKEYLGEHFRCSCGEPLEIVIEKKTAVNISWRKSGILESFSDLLPELKDFNSLSMGEGLTPLTKIEHAMTDGLELFIKNETINPTWSFKDRGSYLAVLDAINKGYKHIGTVSTGNMAASVAAYSMRAGLKTTILISDSIPEEKISPIAIYGPRILKVKGDYDRLYFKSLELGKKKNIYFANSDIPMRVEGSKTIAFEIFLQLEGRVPDFVIVPTSSGGNVRGIEKGFRELKACGLSNSIPRMIVAQALGCCPIHQAFSSNDNQIEKFAHAHTIAHAIENPFPPSGNAVLRMLKENQGITVAVNEDEILTAQRQLAKRGLFGQPASAVAFASISKLRKEIGVKRAIVVAVLTGSGLKYPAILKEQPSVVEVTDIDSLQDLL</sequence>
<dbReference type="AlphaFoldDB" id="I2F705"/>
<evidence type="ECO:0000313" key="5">
    <source>
        <dbReference type="EMBL" id="AFK07708.1"/>
    </source>
</evidence>
<evidence type="ECO:0000256" key="2">
    <source>
        <dbReference type="ARBA" id="ARBA00022898"/>
    </source>
</evidence>
<evidence type="ECO:0000259" key="4">
    <source>
        <dbReference type="Pfam" id="PF00291"/>
    </source>
</evidence>
<reference evidence="5 6" key="1">
    <citation type="journal article" date="2012" name="Genome Biol. Evol.">
        <title>Genome Sequence of the Mesophilic Thermotogales Bacterium Mesotoga prima MesG1.Ag.4.2 Reveals the Largest Thermotogales Genome To Date.</title>
        <authorList>
            <person name="Zhaxybayeva O."/>
            <person name="Swithers K.S."/>
            <person name="Foght J."/>
            <person name="Green A.G."/>
            <person name="Bruce D."/>
            <person name="Detter C."/>
            <person name="Han S."/>
            <person name="Teshima H."/>
            <person name="Han J."/>
            <person name="Woyke T."/>
            <person name="Pitluck S."/>
            <person name="Nolan M."/>
            <person name="Ivanova N."/>
            <person name="Pati A."/>
            <person name="Land M.L."/>
            <person name="Dlutek M."/>
            <person name="Doolittle W.F."/>
            <person name="Noll K.M."/>
            <person name="Nesbo C.L."/>
        </authorList>
    </citation>
    <scope>NUCLEOTIDE SEQUENCE [LARGE SCALE GENOMIC DNA]</scope>
    <source>
        <strain evidence="6">mesG1.Ag.4.2</strain>
    </source>
</reference>